<feature type="region of interest" description="Disordered" evidence="1">
    <location>
        <begin position="94"/>
        <end position="113"/>
    </location>
</feature>
<feature type="compositionally biased region" description="Polar residues" evidence="1">
    <location>
        <begin position="98"/>
        <end position="109"/>
    </location>
</feature>
<dbReference type="Gene3D" id="1.10.10.10">
    <property type="entry name" value="Winged helix-like DNA-binding domain superfamily/Winged helix DNA-binding domain"/>
    <property type="match status" value="1"/>
</dbReference>
<dbReference type="Proteomes" id="UP000011885">
    <property type="component" value="Unassembled WGS sequence"/>
</dbReference>
<evidence type="ECO:0000313" key="4">
    <source>
        <dbReference type="Proteomes" id="UP000011885"/>
    </source>
</evidence>
<dbReference type="InterPro" id="IPR013324">
    <property type="entry name" value="RNA_pol_sigma_r3/r4-like"/>
</dbReference>
<organism evidence="3 4">
    <name type="scientific">Rhodopirellula sallentina SM41</name>
    <dbReference type="NCBI Taxonomy" id="1263870"/>
    <lineage>
        <taxon>Bacteria</taxon>
        <taxon>Pseudomonadati</taxon>
        <taxon>Planctomycetota</taxon>
        <taxon>Planctomycetia</taxon>
        <taxon>Pirellulales</taxon>
        <taxon>Pirellulaceae</taxon>
        <taxon>Rhodopirellula</taxon>
    </lineage>
</organism>
<dbReference type="Pfam" id="PF08281">
    <property type="entry name" value="Sigma70_r4_2"/>
    <property type="match status" value="1"/>
</dbReference>
<dbReference type="InterPro" id="IPR013249">
    <property type="entry name" value="RNA_pol_sigma70_r4_t2"/>
</dbReference>
<dbReference type="CDD" id="cd06171">
    <property type="entry name" value="Sigma70_r4"/>
    <property type="match status" value="1"/>
</dbReference>
<reference evidence="3 4" key="1">
    <citation type="journal article" date="2013" name="Mar. Genomics">
        <title>Expression of sulfatases in Rhodopirellula baltica and the diversity of sulfatases in the genus Rhodopirellula.</title>
        <authorList>
            <person name="Wegner C.E."/>
            <person name="Richter-Heitmann T."/>
            <person name="Klindworth A."/>
            <person name="Klockow C."/>
            <person name="Richter M."/>
            <person name="Achstetter T."/>
            <person name="Glockner F.O."/>
            <person name="Harder J."/>
        </authorList>
    </citation>
    <scope>NUCLEOTIDE SEQUENCE [LARGE SCALE GENOMIC DNA]</scope>
    <source>
        <strain evidence="3 4">SM41</strain>
    </source>
</reference>
<dbReference type="SUPFAM" id="SSF88659">
    <property type="entry name" value="Sigma3 and sigma4 domains of RNA polymerase sigma factors"/>
    <property type="match status" value="1"/>
</dbReference>
<evidence type="ECO:0000256" key="1">
    <source>
        <dbReference type="SAM" id="MobiDB-lite"/>
    </source>
</evidence>
<accession>M5UJH4</accession>
<dbReference type="InterPro" id="IPR036388">
    <property type="entry name" value="WH-like_DNA-bd_sf"/>
</dbReference>
<evidence type="ECO:0000259" key="2">
    <source>
        <dbReference type="Pfam" id="PF08281"/>
    </source>
</evidence>
<protein>
    <submittedName>
        <fullName evidence="3">RNA polymerase sigma factor 70, region 4 type 2 domain protein</fullName>
    </submittedName>
</protein>
<dbReference type="GO" id="GO:0016987">
    <property type="term" value="F:sigma factor activity"/>
    <property type="evidence" value="ECO:0007669"/>
    <property type="project" value="InterPro"/>
</dbReference>
<feature type="region of interest" description="Disordered" evidence="1">
    <location>
        <begin position="223"/>
        <end position="251"/>
    </location>
</feature>
<dbReference type="GO" id="GO:0003677">
    <property type="term" value="F:DNA binding"/>
    <property type="evidence" value="ECO:0007669"/>
    <property type="project" value="InterPro"/>
</dbReference>
<dbReference type="PATRIC" id="fig|1263870.3.peg.2541"/>
<dbReference type="AlphaFoldDB" id="M5UJH4"/>
<evidence type="ECO:0000313" key="3">
    <source>
        <dbReference type="EMBL" id="EMI56168.1"/>
    </source>
</evidence>
<comment type="caution">
    <text evidence="3">The sequence shown here is derived from an EMBL/GenBank/DDBJ whole genome shotgun (WGS) entry which is preliminary data.</text>
</comment>
<feature type="compositionally biased region" description="Polar residues" evidence="1">
    <location>
        <begin position="239"/>
        <end position="251"/>
    </location>
</feature>
<name>M5UJH4_9BACT</name>
<dbReference type="GO" id="GO:0006352">
    <property type="term" value="P:DNA-templated transcription initiation"/>
    <property type="evidence" value="ECO:0007669"/>
    <property type="project" value="InterPro"/>
</dbReference>
<sequence length="251" mass="26882">MPDNQRRAFELIHRKELSYPEAASVMGRSTGTIKTWVRRAKLTMQNVLAGELNTASSPTTPASHRSPTKVAATSVAMVLVIGGLWMGSAAQKDHPSFAANQPSDTTPPTHNHLAFDTRVDDAEQATSPEVPRLTPESANNVDWQFVSLRSFSQARFAVDDIQALPVAEWVEGTTPTIIHLKSGIEPLGKTLRRVAYLFQCDLAASGPSPAAINLPTPVPSFESLDANESGLGGEMPLDTSLTRPTLAGSVS</sequence>
<proteinExistence type="predicted"/>
<dbReference type="EMBL" id="ANOH01000165">
    <property type="protein sequence ID" value="EMI56168.1"/>
    <property type="molecule type" value="Genomic_DNA"/>
</dbReference>
<gene>
    <name evidence="3" type="ORF">RSSM_02390</name>
</gene>
<keyword evidence="4" id="KW-1185">Reference proteome</keyword>
<feature type="domain" description="RNA polymerase sigma factor 70 region 4 type 2" evidence="2">
    <location>
        <begin position="1"/>
        <end position="43"/>
    </location>
</feature>